<dbReference type="OrthoDB" id="422362at2759"/>
<comment type="caution">
    <text evidence="1">The sequence shown here is derived from an EMBL/GenBank/DDBJ whole genome shotgun (WGS) entry which is preliminary data.</text>
</comment>
<reference evidence="1 2" key="1">
    <citation type="submission" date="2015-01" db="EMBL/GenBank/DDBJ databases">
        <title>Evolution of Trichinella species and genotypes.</title>
        <authorList>
            <person name="Korhonen P.K."/>
            <person name="Edoardo P."/>
            <person name="Giuseppe L.R."/>
            <person name="Gasser R.B."/>
        </authorList>
    </citation>
    <scope>NUCLEOTIDE SEQUENCE [LARGE SCALE GENOMIC DNA]</scope>
    <source>
        <strain evidence="1">ISS37</strain>
    </source>
</reference>
<accession>A0A0V0RMH4</accession>
<dbReference type="AlphaFoldDB" id="A0A0V0RMH4"/>
<evidence type="ECO:0000313" key="1">
    <source>
        <dbReference type="EMBL" id="KRX15646.1"/>
    </source>
</evidence>
<dbReference type="STRING" id="6336.A0A0V0RMH4"/>
<keyword evidence="2" id="KW-1185">Reference proteome</keyword>
<organism evidence="1 2">
    <name type="scientific">Trichinella nelsoni</name>
    <dbReference type="NCBI Taxonomy" id="6336"/>
    <lineage>
        <taxon>Eukaryota</taxon>
        <taxon>Metazoa</taxon>
        <taxon>Ecdysozoa</taxon>
        <taxon>Nematoda</taxon>
        <taxon>Enoplea</taxon>
        <taxon>Dorylaimia</taxon>
        <taxon>Trichinellida</taxon>
        <taxon>Trichinellidae</taxon>
        <taxon>Trichinella</taxon>
    </lineage>
</organism>
<dbReference type="InterPro" id="IPR043151">
    <property type="entry name" value="BAH_sf"/>
</dbReference>
<proteinExistence type="predicted"/>
<dbReference type="Gene3D" id="2.30.30.490">
    <property type="match status" value="1"/>
</dbReference>
<protein>
    <submittedName>
        <fullName evidence="1">Uncharacterized protein</fullName>
    </submittedName>
</protein>
<evidence type="ECO:0000313" key="2">
    <source>
        <dbReference type="Proteomes" id="UP000054630"/>
    </source>
</evidence>
<gene>
    <name evidence="1" type="ORF">T07_1426</name>
</gene>
<dbReference type="Proteomes" id="UP000054630">
    <property type="component" value="Unassembled WGS sequence"/>
</dbReference>
<sequence length="234" mass="26985">MQKSVSKEISKFNDTSVCKFEDNSKCCNRSGETGMKWKKSLKVDPRILEENMKFLHQAVVLGESVARIIRLHQQAILIYLNLVQQKFDNNDQLKAQFQQTLMDTIITSVIMIGVDRLVEGSFLDCYSQLSIFPFYPADRMLSQMKIKFVPYVLCLNMTCDKCSYWQHSRCAEQRKLKNSTRPNLGEIRPDEIVCDRSQRFRKNEILLSPVYNTLPMDMIVGGSLVMNVATFCLG</sequence>
<dbReference type="EMBL" id="JYDL01000126">
    <property type="protein sequence ID" value="KRX15646.1"/>
    <property type="molecule type" value="Genomic_DNA"/>
</dbReference>
<name>A0A0V0RMH4_9BILA</name>